<keyword evidence="3" id="KW-0067">ATP-binding</keyword>
<dbReference type="InterPro" id="IPR002611">
    <property type="entry name" value="IstB_ATP-bd"/>
</dbReference>
<evidence type="ECO:0000313" key="5">
    <source>
        <dbReference type="EMBL" id="KGA95484.1"/>
    </source>
</evidence>
<dbReference type="EMBL" id="ALPT02000148">
    <property type="protein sequence ID" value="KGA95484.1"/>
    <property type="molecule type" value="Genomic_DNA"/>
</dbReference>
<dbReference type="InterPro" id="IPR003593">
    <property type="entry name" value="AAA+_ATPase"/>
</dbReference>
<proteinExistence type="inferred from homology"/>
<dbReference type="SMART" id="SM00382">
    <property type="entry name" value="AAA"/>
    <property type="match status" value="1"/>
</dbReference>
<dbReference type="STRING" id="1218173.BALCAV_0222295"/>
<evidence type="ECO:0000313" key="6">
    <source>
        <dbReference type="Proteomes" id="UP000002754"/>
    </source>
</evidence>
<accession>A0A094WCH7</accession>
<dbReference type="PIRSF" id="PIRSF003073">
    <property type="entry name" value="DNAC_TnpB_IstB"/>
    <property type="match status" value="1"/>
</dbReference>
<dbReference type="PANTHER" id="PTHR30050">
    <property type="entry name" value="CHROMOSOMAL REPLICATION INITIATOR PROTEIN DNAA"/>
    <property type="match status" value="1"/>
</dbReference>
<dbReference type="RefSeq" id="WP_003321325.1">
    <property type="nucleotide sequence ID" value="NZ_ALPT02000148.1"/>
</dbReference>
<comment type="similarity">
    <text evidence="1">Belongs to the IS21/IS1162 putative ATP-binding protein family.</text>
</comment>
<dbReference type="eggNOG" id="COG1484">
    <property type="taxonomic scope" value="Bacteria"/>
</dbReference>
<keyword evidence="6" id="KW-1185">Reference proteome</keyword>
<dbReference type="Gene3D" id="3.40.50.300">
    <property type="entry name" value="P-loop containing nucleotide triphosphate hydrolases"/>
    <property type="match status" value="1"/>
</dbReference>
<name>A0A094WCH7_ALKAL</name>
<dbReference type="Proteomes" id="UP000002754">
    <property type="component" value="Unassembled WGS sequence"/>
</dbReference>
<reference evidence="5 6" key="1">
    <citation type="journal article" date="2014" name="Genome Announc.">
        <title>Draft Genome Sequence of Bacillus alcalophilus AV1934, a Classic Alkaliphile Isolated from Human Feces in 1934.</title>
        <authorList>
            <person name="Attie O."/>
            <person name="Jayaprakash A."/>
            <person name="Shah H."/>
            <person name="Paulsen I.T."/>
            <person name="Morino M."/>
            <person name="Takahashi Y."/>
            <person name="Narumi I."/>
            <person name="Sachidanandam R."/>
            <person name="Satoh K."/>
            <person name="Ito M."/>
            <person name="Krulwich T.A."/>
        </authorList>
    </citation>
    <scope>NUCLEOTIDE SEQUENCE [LARGE SCALE GENOMIC DNA]</scope>
    <source>
        <strain evidence="5 6">AV1934</strain>
    </source>
</reference>
<dbReference type="GO" id="GO:0006260">
    <property type="term" value="P:DNA replication"/>
    <property type="evidence" value="ECO:0007669"/>
    <property type="project" value="TreeGrafter"/>
</dbReference>
<evidence type="ECO:0000256" key="1">
    <source>
        <dbReference type="ARBA" id="ARBA00008059"/>
    </source>
</evidence>
<sequence>MNSSYNKLVENLEYLKLKQMLVHLDDTIDFMTNNQLSFTDTLIKLTDYEIDMKEINMVKSMVKVAAFPHLKEVKDFDFNFQPTINKQQILDFTTLRFIEQKENIVFLGTSGVGKTHLATSIGIAAAKKRTSTYFIKCNELIMNLRKAKLENRLENRLEHYAKYKLLIIDEIGYLPIDAEDAKLFFQLIDLRYEQKSTILTTNASFKTWGDIFQDTKIANAILDRVLHHATVVNIIGDSYRLKDHFKRETNKQGDR</sequence>
<dbReference type="InterPro" id="IPR028350">
    <property type="entry name" value="DNAC/IstB-like"/>
</dbReference>
<protein>
    <submittedName>
        <fullName evidence="5">Transposase</fullName>
    </submittedName>
</protein>
<evidence type="ECO:0000256" key="2">
    <source>
        <dbReference type="ARBA" id="ARBA00022741"/>
    </source>
</evidence>
<dbReference type="NCBIfam" id="NF038214">
    <property type="entry name" value="IS21_help_AAA"/>
    <property type="match status" value="1"/>
</dbReference>
<dbReference type="PANTHER" id="PTHR30050:SF4">
    <property type="entry name" value="ATP-BINDING PROTEIN RV3427C IN INSERTION SEQUENCE-RELATED"/>
    <property type="match status" value="1"/>
</dbReference>
<dbReference type="AlphaFoldDB" id="A0A094WCH7"/>
<dbReference type="InterPro" id="IPR027417">
    <property type="entry name" value="P-loop_NTPase"/>
</dbReference>
<dbReference type="GO" id="GO:0005524">
    <property type="term" value="F:ATP binding"/>
    <property type="evidence" value="ECO:0007669"/>
    <property type="project" value="UniProtKB-KW"/>
</dbReference>
<dbReference type="InterPro" id="IPR047661">
    <property type="entry name" value="IstB"/>
</dbReference>
<feature type="domain" description="AAA+ ATPase" evidence="4">
    <location>
        <begin position="100"/>
        <end position="232"/>
    </location>
</feature>
<keyword evidence="2" id="KW-0547">Nucleotide-binding</keyword>
<organism evidence="5 6">
    <name type="scientific">Alkalihalobacillus alcalophilus ATCC 27647 = CGMCC 1.3604</name>
    <dbReference type="NCBI Taxonomy" id="1218173"/>
    <lineage>
        <taxon>Bacteria</taxon>
        <taxon>Bacillati</taxon>
        <taxon>Bacillota</taxon>
        <taxon>Bacilli</taxon>
        <taxon>Bacillales</taxon>
        <taxon>Bacillaceae</taxon>
        <taxon>Alkalihalobacillus</taxon>
    </lineage>
</organism>
<gene>
    <name evidence="5" type="ORF">BALCAV_0222295</name>
</gene>
<dbReference type="SUPFAM" id="SSF52540">
    <property type="entry name" value="P-loop containing nucleoside triphosphate hydrolases"/>
    <property type="match status" value="1"/>
</dbReference>
<evidence type="ECO:0000256" key="3">
    <source>
        <dbReference type="ARBA" id="ARBA00022840"/>
    </source>
</evidence>
<dbReference type="Pfam" id="PF01695">
    <property type="entry name" value="IstB_IS21"/>
    <property type="match status" value="1"/>
</dbReference>
<comment type="caution">
    <text evidence="5">The sequence shown here is derived from an EMBL/GenBank/DDBJ whole genome shotgun (WGS) entry which is preliminary data.</text>
</comment>
<evidence type="ECO:0000259" key="4">
    <source>
        <dbReference type="SMART" id="SM00382"/>
    </source>
</evidence>
<dbReference type="CDD" id="cd00009">
    <property type="entry name" value="AAA"/>
    <property type="match status" value="1"/>
</dbReference>